<proteinExistence type="predicted"/>
<gene>
    <name evidence="3" type="ORF">Pla111_33930</name>
</gene>
<dbReference type="Proteomes" id="UP000318995">
    <property type="component" value="Unassembled WGS sequence"/>
</dbReference>
<reference evidence="3 4" key="1">
    <citation type="submission" date="2019-02" db="EMBL/GenBank/DDBJ databases">
        <title>Deep-cultivation of Planctomycetes and their phenomic and genomic characterization uncovers novel biology.</title>
        <authorList>
            <person name="Wiegand S."/>
            <person name="Jogler M."/>
            <person name="Boedeker C."/>
            <person name="Pinto D."/>
            <person name="Vollmers J."/>
            <person name="Rivas-Marin E."/>
            <person name="Kohn T."/>
            <person name="Peeters S.H."/>
            <person name="Heuer A."/>
            <person name="Rast P."/>
            <person name="Oberbeckmann S."/>
            <person name="Bunk B."/>
            <person name="Jeske O."/>
            <person name="Meyerdierks A."/>
            <person name="Storesund J.E."/>
            <person name="Kallscheuer N."/>
            <person name="Luecker S."/>
            <person name="Lage O.M."/>
            <person name="Pohl T."/>
            <person name="Merkel B.J."/>
            <person name="Hornburger P."/>
            <person name="Mueller R.-W."/>
            <person name="Bruemmer F."/>
            <person name="Labrenz M."/>
            <person name="Spormann A.M."/>
            <person name="Op Den Camp H."/>
            <person name="Overmann J."/>
            <person name="Amann R."/>
            <person name="Jetten M.S.M."/>
            <person name="Mascher T."/>
            <person name="Medema M.H."/>
            <person name="Devos D.P."/>
            <person name="Kaster A.-K."/>
            <person name="Ovreas L."/>
            <person name="Rohde M."/>
            <person name="Galperin M.Y."/>
            <person name="Jogler C."/>
        </authorList>
    </citation>
    <scope>NUCLEOTIDE SEQUENCE [LARGE SCALE GENOMIC DNA]</scope>
    <source>
        <strain evidence="3 4">Pla111</strain>
    </source>
</reference>
<keyword evidence="4" id="KW-1185">Reference proteome</keyword>
<evidence type="ECO:0000256" key="1">
    <source>
        <dbReference type="SAM" id="MobiDB-lite"/>
    </source>
</evidence>
<keyword evidence="2" id="KW-0812">Transmembrane</keyword>
<feature type="transmembrane region" description="Helical" evidence="2">
    <location>
        <begin position="45"/>
        <end position="62"/>
    </location>
</feature>
<name>A0A5C5VR63_9BACT</name>
<feature type="region of interest" description="Disordered" evidence="1">
    <location>
        <begin position="1"/>
        <end position="37"/>
    </location>
</feature>
<sequence>MMRAEASPSVSREGADFQSPPGVRPTGPPLSQAGQKRGQRMAGKLYTLAILSLWVGSMAWLVSERILPAILSGEPPSKTMLNQVEPVAWRLSVDGKPCGVAVLQATRDVNGVSEIHSRVTLDRLEPPRAAPPWLAAIGATLKSLGLDIDTHTVFDPLERLSHFKMRITIKDLHEPVIVTGRVKDAKLELRVRAGEFADNRVTHDWPTEGLLASELMPEAKLLSAYVGRRWQKEVYSPFGTLKSPVEVLNALVVEEIKPSHNGQSIVARLVEFRAPVKAGVSDEGRLRATMLVAEDGRVLQHEAHFLGSRITFDRLSEAESARLGSERLDQDQNGFTESTTLPWEANATDKVNTRRKVGAAL</sequence>
<dbReference type="AlphaFoldDB" id="A0A5C5VR63"/>
<evidence type="ECO:0000313" key="4">
    <source>
        <dbReference type="Proteomes" id="UP000318995"/>
    </source>
</evidence>
<comment type="caution">
    <text evidence="3">The sequence shown here is derived from an EMBL/GenBank/DDBJ whole genome shotgun (WGS) entry which is preliminary data.</text>
</comment>
<dbReference type="EMBL" id="SJPH01000012">
    <property type="protein sequence ID" value="TWT40261.1"/>
    <property type="molecule type" value="Genomic_DNA"/>
</dbReference>
<organism evidence="3 4">
    <name type="scientific">Botrimarina hoheduenensis</name>
    <dbReference type="NCBI Taxonomy" id="2528000"/>
    <lineage>
        <taxon>Bacteria</taxon>
        <taxon>Pseudomonadati</taxon>
        <taxon>Planctomycetota</taxon>
        <taxon>Planctomycetia</taxon>
        <taxon>Pirellulales</taxon>
        <taxon>Lacipirellulaceae</taxon>
        <taxon>Botrimarina</taxon>
    </lineage>
</organism>
<protein>
    <submittedName>
        <fullName evidence="3">Uncharacterized protein</fullName>
    </submittedName>
</protein>
<keyword evidence="2" id="KW-1133">Transmembrane helix</keyword>
<evidence type="ECO:0000256" key="2">
    <source>
        <dbReference type="SAM" id="Phobius"/>
    </source>
</evidence>
<accession>A0A5C5VR63</accession>
<keyword evidence="2" id="KW-0472">Membrane</keyword>
<evidence type="ECO:0000313" key="3">
    <source>
        <dbReference type="EMBL" id="TWT40261.1"/>
    </source>
</evidence>